<evidence type="ECO:0000313" key="1">
    <source>
        <dbReference type="EMBL" id="KAJ8129258.1"/>
    </source>
</evidence>
<reference evidence="1" key="1">
    <citation type="submission" date="2022-12" db="EMBL/GenBank/DDBJ databases">
        <title>Genome Sequence of Lasiodiplodia mahajangana.</title>
        <authorList>
            <person name="Buettner E."/>
        </authorList>
    </citation>
    <scope>NUCLEOTIDE SEQUENCE</scope>
    <source>
        <strain evidence="1">VT137</strain>
    </source>
</reference>
<keyword evidence="2" id="KW-1185">Reference proteome</keyword>
<evidence type="ECO:0000313" key="2">
    <source>
        <dbReference type="Proteomes" id="UP001153332"/>
    </source>
</evidence>
<dbReference type="EMBL" id="JAPUUL010000816">
    <property type="protein sequence ID" value="KAJ8129258.1"/>
    <property type="molecule type" value="Genomic_DNA"/>
</dbReference>
<comment type="caution">
    <text evidence="1">The sequence shown here is derived from an EMBL/GenBank/DDBJ whole genome shotgun (WGS) entry which is preliminary data.</text>
</comment>
<name>A0ACC2JP26_9PEZI</name>
<dbReference type="Proteomes" id="UP001153332">
    <property type="component" value="Unassembled WGS sequence"/>
</dbReference>
<gene>
    <name evidence="1" type="ORF">O1611_g4372</name>
</gene>
<protein>
    <submittedName>
        <fullName evidence="1">Uncharacterized protein</fullName>
    </submittedName>
</protein>
<accession>A0ACC2JP26</accession>
<sequence>MAQLLAAARQDTPASSASIRSTNIGYFDPGAKDPTAARIITNSEITKYTNVYAFINRLKHLAQQQFNAEVRRVWTQCLLGPAVNFVYTLFNSY</sequence>
<proteinExistence type="predicted"/>
<organism evidence="1 2">
    <name type="scientific">Lasiodiplodia mahajangana</name>
    <dbReference type="NCBI Taxonomy" id="1108764"/>
    <lineage>
        <taxon>Eukaryota</taxon>
        <taxon>Fungi</taxon>
        <taxon>Dikarya</taxon>
        <taxon>Ascomycota</taxon>
        <taxon>Pezizomycotina</taxon>
        <taxon>Dothideomycetes</taxon>
        <taxon>Dothideomycetes incertae sedis</taxon>
        <taxon>Botryosphaeriales</taxon>
        <taxon>Botryosphaeriaceae</taxon>
        <taxon>Lasiodiplodia</taxon>
    </lineage>
</organism>